<proteinExistence type="inferred from homology"/>
<dbReference type="Pfam" id="PF14543">
    <property type="entry name" value="TAXi_N"/>
    <property type="match status" value="1"/>
</dbReference>
<dbReference type="Proteomes" id="UP001153555">
    <property type="component" value="Unassembled WGS sequence"/>
</dbReference>
<keyword evidence="5" id="KW-0472">Membrane</keyword>
<dbReference type="PANTHER" id="PTHR47967">
    <property type="entry name" value="OS07G0603500 PROTEIN-RELATED"/>
    <property type="match status" value="1"/>
</dbReference>
<dbReference type="PROSITE" id="PS51767">
    <property type="entry name" value="PEPTIDASE_A1"/>
    <property type="match status" value="1"/>
</dbReference>
<organism evidence="7 8">
    <name type="scientific">Striga hermonthica</name>
    <name type="common">Purple witchweed</name>
    <name type="synonym">Buchnera hermonthica</name>
    <dbReference type="NCBI Taxonomy" id="68872"/>
    <lineage>
        <taxon>Eukaryota</taxon>
        <taxon>Viridiplantae</taxon>
        <taxon>Streptophyta</taxon>
        <taxon>Embryophyta</taxon>
        <taxon>Tracheophyta</taxon>
        <taxon>Spermatophyta</taxon>
        <taxon>Magnoliopsida</taxon>
        <taxon>eudicotyledons</taxon>
        <taxon>Gunneridae</taxon>
        <taxon>Pentapetalae</taxon>
        <taxon>asterids</taxon>
        <taxon>lamiids</taxon>
        <taxon>Lamiales</taxon>
        <taxon>Orobanchaceae</taxon>
        <taxon>Buchnereae</taxon>
        <taxon>Striga</taxon>
    </lineage>
</organism>
<name>A0A9N7RQ53_STRHE</name>
<feature type="region of interest" description="Disordered" evidence="4">
    <location>
        <begin position="34"/>
        <end position="67"/>
    </location>
</feature>
<evidence type="ECO:0000256" key="2">
    <source>
        <dbReference type="ARBA" id="ARBA00022670"/>
    </source>
</evidence>
<keyword evidence="3" id="KW-0378">Hydrolase</keyword>
<gene>
    <name evidence="7" type="ORF">SHERM_06513</name>
</gene>
<keyword evidence="5" id="KW-0812">Transmembrane</keyword>
<feature type="transmembrane region" description="Helical" evidence="5">
    <location>
        <begin position="12"/>
        <end position="31"/>
    </location>
</feature>
<comment type="caution">
    <text evidence="7">The sequence shown here is derived from an EMBL/GenBank/DDBJ whole genome shotgun (WGS) entry which is preliminary data.</text>
</comment>
<dbReference type="Gene3D" id="2.40.70.10">
    <property type="entry name" value="Acid Proteases"/>
    <property type="match status" value="2"/>
</dbReference>
<comment type="similarity">
    <text evidence="1">Belongs to the peptidase A1 family.</text>
</comment>
<reference evidence="7" key="1">
    <citation type="submission" date="2019-12" db="EMBL/GenBank/DDBJ databases">
        <authorList>
            <person name="Scholes J."/>
        </authorList>
    </citation>
    <scope>NUCLEOTIDE SEQUENCE</scope>
</reference>
<feature type="domain" description="Peptidase A1" evidence="6">
    <location>
        <begin position="78"/>
        <end position="393"/>
    </location>
</feature>
<accession>A0A9N7RQ53</accession>
<sequence length="393" mass="43188">MAKTTAAYAISLYYSPTIILIVLLLNLASLGNSGNQQSRTIPRTPPTPTQRTPPRTRTPPTPQTTPISAHIDVQTYHYIVKVGICTIPSTNPPYKEYYLHMDTGSSTVWMQCHGCTKCFDQTPPPFPYRNSQSFANTGGRTGFPQPFNLTYADKSSTFGILAHETFHLKSKSGSVSKIPGVLFGCGMVNNNMNFEKVNGHNRIAGVMGLGWDSPFLTSISSKFSYCLSPLPLTTTSQSYLTFGNTTPTPSSVKIGRTPLQRRPGTKFYSLDMQGISLNKKRLNINANELRLNIGTVIDTGCPVTRLVARAFDFAGDYVSPRGLECGLMMKPQAAFKVIGVQRLGKPSENVCLAMIKDPMMTIIGAQAQTNHKIVIDTDKREMLFNLQDCARNP</sequence>
<protein>
    <submittedName>
        <fullName evidence="7">Eukaryotic aspartyl protease family protein</fullName>
    </submittedName>
</protein>
<evidence type="ECO:0000256" key="4">
    <source>
        <dbReference type="SAM" id="MobiDB-lite"/>
    </source>
</evidence>
<dbReference type="PANTHER" id="PTHR47967:SF23">
    <property type="entry name" value="OS04G0448300 PROTEIN"/>
    <property type="match status" value="1"/>
</dbReference>
<dbReference type="GO" id="GO:0005576">
    <property type="term" value="C:extracellular region"/>
    <property type="evidence" value="ECO:0007669"/>
    <property type="project" value="TreeGrafter"/>
</dbReference>
<evidence type="ECO:0000313" key="8">
    <source>
        <dbReference type="Proteomes" id="UP001153555"/>
    </source>
</evidence>
<dbReference type="InterPro" id="IPR051708">
    <property type="entry name" value="Plant_Aspart_Prot_A1"/>
</dbReference>
<dbReference type="EMBL" id="CACSLK010031655">
    <property type="protein sequence ID" value="CAA0840056.1"/>
    <property type="molecule type" value="Genomic_DNA"/>
</dbReference>
<evidence type="ECO:0000256" key="5">
    <source>
        <dbReference type="SAM" id="Phobius"/>
    </source>
</evidence>
<keyword evidence="2 7" id="KW-0645">Protease</keyword>
<keyword evidence="8" id="KW-1185">Reference proteome</keyword>
<evidence type="ECO:0000313" key="7">
    <source>
        <dbReference type="EMBL" id="CAA0840056.1"/>
    </source>
</evidence>
<dbReference type="AlphaFoldDB" id="A0A9N7RQ53"/>
<dbReference type="GO" id="GO:0006508">
    <property type="term" value="P:proteolysis"/>
    <property type="evidence" value="ECO:0007669"/>
    <property type="project" value="UniProtKB-KW"/>
</dbReference>
<keyword evidence="5" id="KW-1133">Transmembrane helix</keyword>
<dbReference type="GO" id="GO:0008233">
    <property type="term" value="F:peptidase activity"/>
    <property type="evidence" value="ECO:0007669"/>
    <property type="project" value="UniProtKB-KW"/>
</dbReference>
<evidence type="ECO:0000256" key="1">
    <source>
        <dbReference type="ARBA" id="ARBA00007447"/>
    </source>
</evidence>
<evidence type="ECO:0000256" key="3">
    <source>
        <dbReference type="ARBA" id="ARBA00022801"/>
    </source>
</evidence>
<dbReference type="InterPro" id="IPR021109">
    <property type="entry name" value="Peptidase_aspartic_dom_sf"/>
</dbReference>
<dbReference type="InterPro" id="IPR032861">
    <property type="entry name" value="TAXi_N"/>
</dbReference>
<evidence type="ECO:0000259" key="6">
    <source>
        <dbReference type="PROSITE" id="PS51767"/>
    </source>
</evidence>
<dbReference type="InterPro" id="IPR033121">
    <property type="entry name" value="PEPTIDASE_A1"/>
</dbReference>
<dbReference type="OrthoDB" id="1739127at2759"/>
<dbReference type="SUPFAM" id="SSF50630">
    <property type="entry name" value="Acid proteases"/>
    <property type="match status" value="1"/>
</dbReference>